<feature type="compositionally biased region" description="Basic residues" evidence="12">
    <location>
        <begin position="1131"/>
        <end position="1145"/>
    </location>
</feature>
<feature type="compositionally biased region" description="Acidic residues" evidence="12">
    <location>
        <begin position="954"/>
        <end position="964"/>
    </location>
</feature>
<evidence type="ECO:0000256" key="2">
    <source>
        <dbReference type="ARBA" id="ARBA00022448"/>
    </source>
</evidence>
<evidence type="ECO:0000256" key="12">
    <source>
        <dbReference type="SAM" id="MobiDB-lite"/>
    </source>
</evidence>
<feature type="domain" description="RCK N-terminal" evidence="16">
    <location>
        <begin position="295"/>
        <end position="417"/>
    </location>
</feature>
<dbReference type="Pfam" id="PF22614">
    <property type="entry name" value="Slo-like_RCK"/>
    <property type="match status" value="2"/>
</dbReference>
<feature type="transmembrane region" description="Helical" evidence="13">
    <location>
        <begin position="221"/>
        <end position="239"/>
    </location>
</feature>
<name>A0AAE0FAP6_9CHLO</name>
<dbReference type="Gene3D" id="1.10.287.70">
    <property type="match status" value="1"/>
</dbReference>
<comment type="subcellular location">
    <subcellularLocation>
        <location evidence="1">Membrane</location>
        <topology evidence="1">Multi-pass membrane protein</topology>
    </subcellularLocation>
</comment>
<dbReference type="Pfam" id="PF03493">
    <property type="entry name" value="BK_channel_a"/>
    <property type="match status" value="1"/>
</dbReference>
<feature type="region of interest" description="Disordered" evidence="12">
    <location>
        <begin position="1207"/>
        <end position="1226"/>
    </location>
</feature>
<feature type="domain" description="RCK N-terminal" evidence="16">
    <location>
        <begin position="813"/>
        <end position="917"/>
    </location>
</feature>
<evidence type="ECO:0000256" key="3">
    <source>
        <dbReference type="ARBA" id="ARBA00022538"/>
    </source>
</evidence>
<feature type="compositionally biased region" description="Polar residues" evidence="12">
    <location>
        <begin position="612"/>
        <end position="625"/>
    </location>
</feature>
<evidence type="ECO:0000256" key="4">
    <source>
        <dbReference type="ARBA" id="ARBA00022692"/>
    </source>
</evidence>
<evidence type="ECO:0000256" key="1">
    <source>
        <dbReference type="ARBA" id="ARBA00004141"/>
    </source>
</evidence>
<evidence type="ECO:0000259" key="15">
    <source>
        <dbReference type="Pfam" id="PF07885"/>
    </source>
</evidence>
<dbReference type="InterPro" id="IPR047871">
    <property type="entry name" value="K_chnl_Slo-like"/>
</dbReference>
<feature type="transmembrane region" description="Helical" evidence="13">
    <location>
        <begin position="179"/>
        <end position="200"/>
    </location>
</feature>
<feature type="compositionally biased region" description="Pro residues" evidence="12">
    <location>
        <begin position="1216"/>
        <end position="1226"/>
    </location>
</feature>
<evidence type="ECO:0000256" key="11">
    <source>
        <dbReference type="ARBA" id="ARBA00034430"/>
    </source>
</evidence>
<keyword evidence="2" id="KW-0813">Transport</keyword>
<evidence type="ECO:0000256" key="13">
    <source>
        <dbReference type="SAM" id="Phobius"/>
    </source>
</evidence>
<sequence length="1226" mass="136136">MAIIFIIITQSIVLILSFPLKIFYKRFIKTPSGLGRFHLLKNKVLGDAYQRPDWPYAYFPIALAILNFFFSAITVYFWIVKTYRQTVDEWMLGIEYAISGFFMMHYFANMLKSEFALSYVLDIDSGIDLWTIVPVMVQSQLNTWLSWSYIRVYCLYRYFKALMAIGYNPLELSDVTEQMIGSFFKFLTMVTILSGTMFVFEVLGPIKGFEDKFIATEMGDISFMSMFYFMLTTISTVGYGDLSPVTLLGRFLTFICVINGVFFFSVESGRILELQKRESQGGGRYKPVNVTKTSHAVIIGGAVENSSITILSSVLEELCNPSVCGGEEFTPDVVLLGNRDLSVGLRDIISKKSAYMKRVYTLTGTAFEEEDMQRARVKQCAMLFILPNQATADPDKEDQHQILLASAVLKVHPEIPLRLVLLRPESRRLASQFKISRANCYALNEFKSNLLAQSMRCPGITTLLFGLTHYTSEVDPALLKLHTWIPEYTAGTAHQIYGGILIPEYSEQSFTTIVKQVYNETGAVMLAVQSGGRIVTNPGKSTIVVANAVVFLMATSRNQLESILQPGNKWIFAFQNHRKAHQGYSMHLPAAETGSWRSATEAKAAPLPCDTTVPSESKSPDSEQTPAVHHIHPVLNFTASNNIRVAPAEQEIDKPPPATHRPKRRSSMSFPGEARTTTGQSLQAWTEMDGEHLLAAANAVVDMHSASGAVCESRCEASSSRGRAEAAGPVCETTGERGGSKKSVQKLSYQRVVSKFFWDVDTPDDEALYSGVGSVYGASSVADSTWEKPATSGATSLGKRGGRYPAVLQLDSGHLVVLAVGPYLQQQLVAFIKPLRADYLVVWREIVIVSNYDISEEPFRYPGVHHINEDPLSFATLHKAFVHEAYKVVILDGSPPTLDPNFMDQRTILCNGVLESFLEQYPSNSVSRMTVLHTPHSIKQLVGDAVPDATSAGNEEEEEEEELLEQQRPASYVPKGHCSVSSKSVDPNPSLPHVRDPNLLLSKSRRKQKEVFGRQMTWKDPTKRVTRLVFPPDLHPHFVGGCSVALPDIMRFVAHTFHTPGAMELIQALLKPGEEKMPSMMWVLPMEGELQRLSTWDELVTWCLEDGAIPLALFRKANMSAELKEATKGSKAAKRRSSTTGRRRSSIGLLGALEDTECAYVVNNPPKYTVPTHEDKVLVLASARWAYVHCISKEICEVITGASPSPDLPFRANSLPPHPSAPQPSA</sequence>
<dbReference type="InterPro" id="IPR003929">
    <property type="entry name" value="K_chnl_BK_asu"/>
</dbReference>
<keyword evidence="5" id="KW-0631">Potassium channel</keyword>
<dbReference type="SUPFAM" id="SSF81324">
    <property type="entry name" value="Voltage-gated potassium channels"/>
    <property type="match status" value="1"/>
</dbReference>
<gene>
    <name evidence="17" type="ORF">CYMTET_34566</name>
</gene>
<keyword evidence="9 13" id="KW-0472">Membrane</keyword>
<dbReference type="GO" id="GO:0005267">
    <property type="term" value="F:potassium channel activity"/>
    <property type="evidence" value="ECO:0007669"/>
    <property type="project" value="UniProtKB-KW"/>
</dbReference>
<keyword evidence="7 13" id="KW-1133">Transmembrane helix</keyword>
<dbReference type="InterPro" id="IPR013099">
    <property type="entry name" value="K_chnl_dom"/>
</dbReference>
<proteinExistence type="predicted"/>
<dbReference type="PANTHER" id="PTHR10027:SF10">
    <property type="entry name" value="SLOWPOKE 2, ISOFORM D"/>
    <property type="match status" value="1"/>
</dbReference>
<evidence type="ECO:0000256" key="10">
    <source>
        <dbReference type="ARBA" id="ARBA00023303"/>
    </source>
</evidence>
<keyword evidence="4 13" id="KW-0812">Transmembrane</keyword>
<accession>A0AAE0FAP6</accession>
<feature type="region of interest" description="Disordered" evidence="12">
    <location>
        <begin position="1125"/>
        <end position="1146"/>
    </location>
</feature>
<keyword evidence="6" id="KW-0630">Potassium</keyword>
<keyword evidence="18" id="KW-1185">Reference proteome</keyword>
<organism evidence="17 18">
    <name type="scientific">Cymbomonas tetramitiformis</name>
    <dbReference type="NCBI Taxonomy" id="36881"/>
    <lineage>
        <taxon>Eukaryota</taxon>
        <taxon>Viridiplantae</taxon>
        <taxon>Chlorophyta</taxon>
        <taxon>Pyramimonadophyceae</taxon>
        <taxon>Pyramimonadales</taxon>
        <taxon>Pyramimonadaceae</taxon>
        <taxon>Cymbomonas</taxon>
    </lineage>
</organism>
<keyword evidence="3" id="KW-0633">Potassium transport</keyword>
<dbReference type="Pfam" id="PF07885">
    <property type="entry name" value="Ion_trans_2"/>
    <property type="match status" value="1"/>
</dbReference>
<reference evidence="17 18" key="1">
    <citation type="journal article" date="2015" name="Genome Biol. Evol.">
        <title>Comparative Genomics of a Bacterivorous Green Alga Reveals Evolutionary Causalities and Consequences of Phago-Mixotrophic Mode of Nutrition.</title>
        <authorList>
            <person name="Burns J.A."/>
            <person name="Paasch A."/>
            <person name="Narechania A."/>
            <person name="Kim E."/>
        </authorList>
    </citation>
    <scope>NUCLEOTIDE SEQUENCE [LARGE SCALE GENOMIC DNA]</scope>
    <source>
        <strain evidence="17 18">PLY_AMNH</strain>
    </source>
</reference>
<dbReference type="AlphaFoldDB" id="A0AAE0FAP6"/>
<keyword evidence="10" id="KW-0407">Ion channel</keyword>
<dbReference type="EMBL" id="LGRX02021800">
    <property type="protein sequence ID" value="KAK3256286.1"/>
    <property type="molecule type" value="Genomic_DNA"/>
</dbReference>
<dbReference type="Gene3D" id="3.40.50.720">
    <property type="entry name" value="NAD(P)-binding Rossmann-like Domain"/>
    <property type="match status" value="2"/>
</dbReference>
<feature type="region of interest" description="Disordered" evidence="12">
    <location>
        <begin position="597"/>
        <end position="626"/>
    </location>
</feature>
<evidence type="ECO:0000256" key="8">
    <source>
        <dbReference type="ARBA" id="ARBA00023065"/>
    </source>
</evidence>
<dbReference type="Proteomes" id="UP001190700">
    <property type="component" value="Unassembled WGS sequence"/>
</dbReference>
<evidence type="ECO:0000313" key="18">
    <source>
        <dbReference type="Proteomes" id="UP001190700"/>
    </source>
</evidence>
<evidence type="ECO:0000256" key="7">
    <source>
        <dbReference type="ARBA" id="ARBA00022989"/>
    </source>
</evidence>
<feature type="region of interest" description="Disordered" evidence="12">
    <location>
        <begin position="647"/>
        <end position="680"/>
    </location>
</feature>
<feature type="transmembrane region" description="Helical" evidence="13">
    <location>
        <begin position="56"/>
        <end position="78"/>
    </location>
</feature>
<evidence type="ECO:0000256" key="9">
    <source>
        <dbReference type="ARBA" id="ARBA00023136"/>
    </source>
</evidence>
<dbReference type="InterPro" id="IPR003148">
    <property type="entry name" value="RCK_N"/>
</dbReference>
<evidence type="ECO:0000256" key="5">
    <source>
        <dbReference type="ARBA" id="ARBA00022826"/>
    </source>
</evidence>
<feature type="domain" description="Potassium channel" evidence="15">
    <location>
        <begin position="196"/>
        <end position="266"/>
    </location>
</feature>
<evidence type="ECO:0000259" key="16">
    <source>
        <dbReference type="Pfam" id="PF22614"/>
    </source>
</evidence>
<evidence type="ECO:0000313" key="17">
    <source>
        <dbReference type="EMBL" id="KAK3256286.1"/>
    </source>
</evidence>
<feature type="transmembrane region" description="Helical" evidence="13">
    <location>
        <begin position="90"/>
        <end position="108"/>
    </location>
</feature>
<feature type="transmembrane region" description="Helical" evidence="13">
    <location>
        <begin position="5"/>
        <end position="24"/>
    </location>
</feature>
<dbReference type="PANTHER" id="PTHR10027">
    <property type="entry name" value="CALCIUM-ACTIVATED POTASSIUM CHANNEL ALPHA CHAIN"/>
    <property type="match status" value="1"/>
</dbReference>
<comment type="caution">
    <text evidence="17">The sequence shown here is derived from an EMBL/GenBank/DDBJ whole genome shotgun (WGS) entry which is preliminary data.</text>
</comment>
<dbReference type="GO" id="GO:0016020">
    <property type="term" value="C:membrane"/>
    <property type="evidence" value="ECO:0007669"/>
    <property type="project" value="UniProtKB-SubCell"/>
</dbReference>
<feature type="region of interest" description="Disordered" evidence="12">
    <location>
        <begin position="947"/>
        <end position="997"/>
    </location>
</feature>
<protein>
    <submittedName>
        <fullName evidence="17">Uncharacterized protein</fullName>
    </submittedName>
</protein>
<comment type="catalytic activity">
    <reaction evidence="11">
        <text>K(+)(in) = K(+)(out)</text>
        <dbReference type="Rhea" id="RHEA:29463"/>
        <dbReference type="ChEBI" id="CHEBI:29103"/>
    </reaction>
</comment>
<feature type="domain" description="Calcium-activated potassium channel BK alpha subunit" evidence="14">
    <location>
        <begin position="443"/>
        <end position="528"/>
    </location>
</feature>
<keyword evidence="8" id="KW-0406">Ion transport</keyword>
<feature type="transmembrane region" description="Helical" evidence="13">
    <location>
        <begin position="245"/>
        <end position="266"/>
    </location>
</feature>
<evidence type="ECO:0000259" key="14">
    <source>
        <dbReference type="Pfam" id="PF03493"/>
    </source>
</evidence>
<evidence type="ECO:0000256" key="6">
    <source>
        <dbReference type="ARBA" id="ARBA00022958"/>
    </source>
</evidence>